<evidence type="ECO:0000256" key="2">
    <source>
        <dbReference type="ARBA" id="ARBA00022679"/>
    </source>
</evidence>
<dbReference type="GO" id="GO:0005737">
    <property type="term" value="C:cytoplasm"/>
    <property type="evidence" value="ECO:0007669"/>
    <property type="project" value="TreeGrafter"/>
</dbReference>
<reference evidence="6 7" key="1">
    <citation type="journal article" date="2018" name="Mol. Biol. Evol.">
        <title>Analysis of the draft genome of the red seaweed Gracilariopsis chorda provides insights into genome size evolution in Rhodophyta.</title>
        <authorList>
            <person name="Lee J."/>
            <person name="Yang E.C."/>
            <person name="Graf L."/>
            <person name="Yang J.H."/>
            <person name="Qiu H."/>
            <person name="Zel Zion U."/>
            <person name="Chan C.X."/>
            <person name="Stephens T.G."/>
            <person name="Weber A.P.M."/>
            <person name="Boo G.H."/>
            <person name="Boo S.M."/>
            <person name="Kim K.M."/>
            <person name="Shin Y."/>
            <person name="Jung M."/>
            <person name="Lee S.J."/>
            <person name="Yim H.S."/>
            <person name="Lee J.H."/>
            <person name="Bhattacharya D."/>
            <person name="Yoon H.S."/>
        </authorList>
    </citation>
    <scope>NUCLEOTIDE SEQUENCE [LARGE SCALE GENOMIC DNA]</scope>
    <source>
        <strain evidence="6 7">SKKU-2015</strain>
        <tissue evidence="6">Whole body</tissue>
    </source>
</reference>
<sequence length="562" mass="61764">MSPQCAYLAIDVGTGSVRAGLFNGNGKKLAYHHQQIKTRHIKENHFEQSSNDIWTSTLECVRNVVDMAKRDSLDDVFVAAIGVDATCSLVACLDDDETSPLSVTHGENEEDDIYNVILWLDHRAVAEAAEINVSLDENVKEVRSHFGNVLSPENEPPKLLWLQKVMPHVIESGVFFDLADWMAFKFCGAKRVRSSCTVACKWGWGSNRGEQGEWNCDFWEKIGLGVLCANNFQKIGATIVQPGQPIGTLPLGLASELGLSQDCVIASPMIDAHAGALWTLGIDSHLIRQLAPSFEERLSIIAGTSTCYIQLSRSPVFVSGIWGPFRDAVLPGFHVTEGGQSVTGKLLEHTIETHPCYATLVRRVGVENVYDVLAELTESVVRAGKEDPASHVHCLDYHAGNRSPRADPTLKGSMIGLTLSCDEFDLAVKFRATIQALCYGARHIVEKMKAAGHYITLVGACGGLCKSRLFLVELADCLALPIALSSEEDTVLLGGAILAKVAHADGDVGNHAPAIVREAERMTGIRDVILPNEKRFRYHNRKYEVYQKMYADFISYRDVMLR</sequence>
<keyword evidence="3 6" id="KW-0418">Kinase</keyword>
<protein>
    <submittedName>
        <fullName evidence="6">FGGY carbohydrate kinase domain-containing protein</fullName>
    </submittedName>
</protein>
<dbReference type="NCBIfam" id="TIGR01315">
    <property type="entry name" value="5C_CHO_kinase"/>
    <property type="match status" value="1"/>
</dbReference>
<comment type="similarity">
    <text evidence="1">Belongs to the FGGY kinase family.</text>
</comment>
<dbReference type="GO" id="GO:0019150">
    <property type="term" value="F:D-ribulokinase activity"/>
    <property type="evidence" value="ECO:0007669"/>
    <property type="project" value="TreeGrafter"/>
</dbReference>
<keyword evidence="2" id="KW-0808">Transferase</keyword>
<evidence type="ECO:0000259" key="4">
    <source>
        <dbReference type="Pfam" id="PF00370"/>
    </source>
</evidence>
<dbReference type="InterPro" id="IPR043129">
    <property type="entry name" value="ATPase_NBD"/>
</dbReference>
<accession>A0A2V3J0E2</accession>
<dbReference type="CDD" id="cd07782">
    <property type="entry name" value="ASKHA_NBD_FGGY_D-RBK"/>
    <property type="match status" value="1"/>
</dbReference>
<feature type="domain" description="Carbohydrate kinase FGGY C-terminal" evidence="5">
    <location>
        <begin position="298"/>
        <end position="502"/>
    </location>
</feature>
<dbReference type="InterPro" id="IPR018484">
    <property type="entry name" value="FGGY_N"/>
</dbReference>
<dbReference type="PIRSF" id="PIRSF000538">
    <property type="entry name" value="GlpK"/>
    <property type="match status" value="1"/>
</dbReference>
<evidence type="ECO:0000256" key="1">
    <source>
        <dbReference type="ARBA" id="ARBA00009156"/>
    </source>
</evidence>
<gene>
    <name evidence="6" type="ORF">BWQ96_02877</name>
</gene>
<keyword evidence="7" id="KW-1185">Reference proteome</keyword>
<organism evidence="6 7">
    <name type="scientific">Gracilariopsis chorda</name>
    <dbReference type="NCBI Taxonomy" id="448386"/>
    <lineage>
        <taxon>Eukaryota</taxon>
        <taxon>Rhodophyta</taxon>
        <taxon>Florideophyceae</taxon>
        <taxon>Rhodymeniophycidae</taxon>
        <taxon>Gracilariales</taxon>
        <taxon>Gracilariaceae</taxon>
        <taxon>Gracilariopsis</taxon>
    </lineage>
</organism>
<proteinExistence type="inferred from homology"/>
<dbReference type="InterPro" id="IPR000577">
    <property type="entry name" value="Carb_kinase_FGGY"/>
</dbReference>
<evidence type="ECO:0000313" key="7">
    <source>
        <dbReference type="Proteomes" id="UP000247409"/>
    </source>
</evidence>
<dbReference type="InterPro" id="IPR018485">
    <property type="entry name" value="FGGY_C"/>
</dbReference>
<dbReference type="Gene3D" id="3.30.420.40">
    <property type="match status" value="1"/>
</dbReference>
<dbReference type="Gene3D" id="1.20.58.2240">
    <property type="match status" value="1"/>
</dbReference>
<evidence type="ECO:0000256" key="3">
    <source>
        <dbReference type="ARBA" id="ARBA00022777"/>
    </source>
</evidence>
<name>A0A2V3J0E2_9FLOR</name>
<dbReference type="AlphaFoldDB" id="A0A2V3J0E2"/>
<evidence type="ECO:0000313" key="6">
    <source>
        <dbReference type="EMBL" id="PXF47397.1"/>
    </source>
</evidence>
<comment type="caution">
    <text evidence="6">The sequence shown here is derived from an EMBL/GenBank/DDBJ whole genome shotgun (WGS) entry which is preliminary data.</text>
</comment>
<dbReference type="Pfam" id="PF00370">
    <property type="entry name" value="FGGY_N"/>
    <property type="match status" value="1"/>
</dbReference>
<dbReference type="STRING" id="448386.A0A2V3J0E2"/>
<dbReference type="PANTHER" id="PTHR43435">
    <property type="entry name" value="RIBULOKINASE"/>
    <property type="match status" value="1"/>
</dbReference>
<dbReference type="OrthoDB" id="203824at2759"/>
<feature type="domain" description="Carbohydrate kinase FGGY N-terminal" evidence="4">
    <location>
        <begin position="7"/>
        <end position="191"/>
    </location>
</feature>
<dbReference type="EMBL" id="NBIV01000025">
    <property type="protein sequence ID" value="PXF47397.1"/>
    <property type="molecule type" value="Genomic_DNA"/>
</dbReference>
<dbReference type="Proteomes" id="UP000247409">
    <property type="component" value="Unassembled WGS sequence"/>
</dbReference>
<evidence type="ECO:0000259" key="5">
    <source>
        <dbReference type="Pfam" id="PF02782"/>
    </source>
</evidence>
<dbReference type="GO" id="GO:0019321">
    <property type="term" value="P:pentose metabolic process"/>
    <property type="evidence" value="ECO:0007669"/>
    <property type="project" value="TreeGrafter"/>
</dbReference>
<dbReference type="PANTHER" id="PTHR43435:SF4">
    <property type="entry name" value="FGGY CARBOHYDRATE KINASE DOMAIN-CONTAINING PROTEIN"/>
    <property type="match status" value="1"/>
</dbReference>
<dbReference type="InterPro" id="IPR006003">
    <property type="entry name" value="FGGY_RbtK-like"/>
</dbReference>
<dbReference type="Pfam" id="PF02782">
    <property type="entry name" value="FGGY_C"/>
    <property type="match status" value="1"/>
</dbReference>
<dbReference type="SUPFAM" id="SSF53067">
    <property type="entry name" value="Actin-like ATPase domain"/>
    <property type="match status" value="2"/>
</dbReference>